<evidence type="ECO:0000256" key="2">
    <source>
        <dbReference type="ARBA" id="ARBA00011123"/>
    </source>
</evidence>
<dbReference type="GO" id="GO:0050567">
    <property type="term" value="F:glutaminyl-tRNA synthase (glutamine-hydrolyzing) activity"/>
    <property type="evidence" value="ECO:0007669"/>
    <property type="project" value="UniProtKB-UniRule"/>
</dbReference>
<dbReference type="SMART" id="SM00845">
    <property type="entry name" value="GatB_Yqey"/>
    <property type="match status" value="1"/>
</dbReference>
<dbReference type="GO" id="GO:0005524">
    <property type="term" value="F:ATP binding"/>
    <property type="evidence" value="ECO:0007669"/>
    <property type="project" value="UniProtKB-KW"/>
</dbReference>
<evidence type="ECO:0000256" key="8">
    <source>
        <dbReference type="ARBA" id="ARBA00024799"/>
    </source>
</evidence>
<dbReference type="InterPro" id="IPR023168">
    <property type="entry name" value="GatB_Yqey_C_2"/>
</dbReference>
<gene>
    <name evidence="11" type="primary">gatB</name>
    <name evidence="13" type="ORF">FHR19_002179</name>
</gene>
<sequence length="493" mass="53661">MSEYRIHGATGDWEVVIGLEVHAQVTSKAKLFSGAATAFGAEPNTQVSLVDAAMPGMLPVPNRECIRQAVRTGMAIDAAINKWSRFDRKNYFYADLPQGYQISQLYHPLVGEGRIEIALDDKNPDAGTKAIGVERIHVEQDAGKLMHDQHPTRSYVDLNRSGVALMEIVSKPDMRSPAEAGAYVRKLRTILRYVGSCDGNMEEGSMRADVNVSVRKPGDAFGTRTETKNVNSVRFVMQTIEYEAQRQVDVLESGGTIVQETRLFDPDKGVTRSMRSKEDAHDYRYFPDPDLLPLELDDAFLEECRASLPELPDAKRARYEGELGLSPYNAAVLTAEGETARWFEALLDAAGSTVTAKAAANWVISDLFGALNRIGKDIEASPVTPAQGGELLRLIADGTISNTLGKQVFEIMLETGEGAEAIVEARGLKQTSDTGAIEAEIAKVLAANADKVADYRGGKDKLFGFFVGQTMKAMAGKANPGVVNDLLKKALDQ</sequence>
<dbReference type="InterPro" id="IPR018027">
    <property type="entry name" value="Asn/Gln_amidotransferase"/>
</dbReference>
<dbReference type="InterPro" id="IPR042114">
    <property type="entry name" value="GatB_C_1"/>
</dbReference>
<evidence type="ECO:0000256" key="10">
    <source>
        <dbReference type="ARBA" id="ARBA00047913"/>
    </source>
</evidence>
<dbReference type="Gene3D" id="1.10.150.380">
    <property type="entry name" value="GatB domain, N-terminal subdomain"/>
    <property type="match status" value="1"/>
</dbReference>
<comment type="catalytic activity">
    <reaction evidence="9 11">
        <text>L-aspartyl-tRNA(Asn) + L-glutamine + ATP + H2O = L-asparaginyl-tRNA(Asn) + L-glutamate + ADP + phosphate + 2 H(+)</text>
        <dbReference type="Rhea" id="RHEA:14513"/>
        <dbReference type="Rhea" id="RHEA-COMP:9674"/>
        <dbReference type="Rhea" id="RHEA-COMP:9677"/>
        <dbReference type="ChEBI" id="CHEBI:15377"/>
        <dbReference type="ChEBI" id="CHEBI:15378"/>
        <dbReference type="ChEBI" id="CHEBI:29985"/>
        <dbReference type="ChEBI" id="CHEBI:30616"/>
        <dbReference type="ChEBI" id="CHEBI:43474"/>
        <dbReference type="ChEBI" id="CHEBI:58359"/>
        <dbReference type="ChEBI" id="CHEBI:78515"/>
        <dbReference type="ChEBI" id="CHEBI:78516"/>
        <dbReference type="ChEBI" id="CHEBI:456216"/>
    </reaction>
</comment>
<dbReference type="SUPFAM" id="SSF89095">
    <property type="entry name" value="GatB/YqeY motif"/>
    <property type="match status" value="1"/>
</dbReference>
<dbReference type="PANTHER" id="PTHR11659:SF0">
    <property type="entry name" value="GLUTAMYL-TRNA(GLN) AMIDOTRANSFERASE SUBUNIT B, MITOCHONDRIAL"/>
    <property type="match status" value="1"/>
</dbReference>
<dbReference type="RefSeq" id="WP_184028108.1">
    <property type="nucleotide sequence ID" value="NZ_JACIJJ010000003.1"/>
</dbReference>
<dbReference type="InterPro" id="IPR003789">
    <property type="entry name" value="Asn/Gln_tRNA_amidoTrase-B-like"/>
</dbReference>
<evidence type="ECO:0000313" key="14">
    <source>
        <dbReference type="Proteomes" id="UP000557739"/>
    </source>
</evidence>
<dbReference type="EMBL" id="JACIJJ010000003">
    <property type="protein sequence ID" value="MBB5698824.1"/>
    <property type="molecule type" value="Genomic_DNA"/>
</dbReference>
<feature type="domain" description="Asn/Gln amidotransferase" evidence="12">
    <location>
        <begin position="341"/>
        <end position="491"/>
    </location>
</feature>
<reference evidence="13 14" key="1">
    <citation type="submission" date="2020-08" db="EMBL/GenBank/DDBJ databases">
        <title>Genomic Encyclopedia of Type Strains, Phase IV (KMG-IV): sequencing the most valuable type-strain genomes for metagenomic binning, comparative biology and taxonomic classification.</title>
        <authorList>
            <person name="Goeker M."/>
        </authorList>
    </citation>
    <scope>NUCLEOTIDE SEQUENCE [LARGE SCALE GENOMIC DNA]</scope>
    <source>
        <strain evidence="13 14">DSM 27244</strain>
    </source>
</reference>
<organism evidence="13 14">
    <name type="scientific">Sphingomonas yantingensis</name>
    <dbReference type="NCBI Taxonomy" id="1241761"/>
    <lineage>
        <taxon>Bacteria</taxon>
        <taxon>Pseudomonadati</taxon>
        <taxon>Pseudomonadota</taxon>
        <taxon>Alphaproteobacteria</taxon>
        <taxon>Sphingomonadales</taxon>
        <taxon>Sphingomonadaceae</taxon>
        <taxon>Sphingomonas</taxon>
    </lineage>
</organism>
<dbReference type="HAMAP" id="MF_00121">
    <property type="entry name" value="GatB"/>
    <property type="match status" value="1"/>
</dbReference>
<dbReference type="NCBIfam" id="TIGR00133">
    <property type="entry name" value="gatB"/>
    <property type="match status" value="1"/>
</dbReference>
<evidence type="ECO:0000256" key="5">
    <source>
        <dbReference type="ARBA" id="ARBA00022741"/>
    </source>
</evidence>
<keyword evidence="14" id="KW-1185">Reference proteome</keyword>
<dbReference type="GO" id="GO:0070681">
    <property type="term" value="P:glutaminyl-tRNAGln biosynthesis via transamidation"/>
    <property type="evidence" value="ECO:0007669"/>
    <property type="project" value="TreeGrafter"/>
</dbReference>
<comment type="similarity">
    <text evidence="1 11">Belongs to the GatB/GatE family. GatB subfamily.</text>
</comment>
<dbReference type="PANTHER" id="PTHR11659">
    <property type="entry name" value="GLUTAMYL-TRNA GLN AMIDOTRANSFERASE SUBUNIT B MITOCHONDRIAL AND PROKARYOTIC PET112-RELATED"/>
    <property type="match status" value="1"/>
</dbReference>
<dbReference type="PROSITE" id="PS01234">
    <property type="entry name" value="GATB"/>
    <property type="match status" value="1"/>
</dbReference>
<evidence type="ECO:0000256" key="3">
    <source>
        <dbReference type="ARBA" id="ARBA00016923"/>
    </source>
</evidence>
<dbReference type="NCBIfam" id="NF004015">
    <property type="entry name" value="PRK05477.1-5"/>
    <property type="match status" value="1"/>
</dbReference>
<dbReference type="AlphaFoldDB" id="A0A7W9AR50"/>
<evidence type="ECO:0000256" key="11">
    <source>
        <dbReference type="HAMAP-Rule" id="MF_00121"/>
    </source>
</evidence>
<keyword evidence="6 11" id="KW-0067">ATP-binding</keyword>
<dbReference type="InterPro" id="IPR017958">
    <property type="entry name" value="Gln-tRNA_amidoTrfase_suB_CS"/>
</dbReference>
<keyword evidence="7 11" id="KW-0648">Protein biosynthesis</keyword>
<dbReference type="InterPro" id="IPR014746">
    <property type="entry name" value="Gln_synth/guanido_kin_cat_dom"/>
</dbReference>
<evidence type="ECO:0000313" key="13">
    <source>
        <dbReference type="EMBL" id="MBB5698824.1"/>
    </source>
</evidence>
<accession>A0A7W9AR50</accession>
<name>A0A7W9AR50_9SPHN</name>
<dbReference type="EC" id="6.3.5.-" evidence="11"/>
<comment type="function">
    <text evidence="8 11">Allows the formation of correctly charged Asn-tRNA(Asn) or Gln-tRNA(Gln) through the transamidation of misacylated Asp-tRNA(Asn) or Glu-tRNA(Gln) in organisms which lack either or both of asparaginyl-tRNA or glutaminyl-tRNA synthetases. The reaction takes place in the presence of glutamine and ATP through an activated phospho-Asp-tRNA(Asn) or phospho-Glu-tRNA(Gln).</text>
</comment>
<keyword evidence="5 11" id="KW-0547">Nucleotide-binding</keyword>
<dbReference type="Pfam" id="PF02637">
    <property type="entry name" value="GatB_Yqey"/>
    <property type="match status" value="1"/>
</dbReference>
<proteinExistence type="inferred from homology"/>
<dbReference type="Proteomes" id="UP000557739">
    <property type="component" value="Unassembled WGS sequence"/>
</dbReference>
<dbReference type="Pfam" id="PF02934">
    <property type="entry name" value="GatB_N"/>
    <property type="match status" value="1"/>
</dbReference>
<protein>
    <recommendedName>
        <fullName evidence="3 11">Aspartyl/glutamyl-tRNA(Asn/Gln) amidotransferase subunit B</fullName>
        <shortName evidence="11">Asp/Glu-ADT subunit B</shortName>
        <ecNumber evidence="11">6.3.5.-</ecNumber>
    </recommendedName>
</protein>
<comment type="catalytic activity">
    <reaction evidence="10 11">
        <text>L-glutamyl-tRNA(Gln) + L-glutamine + ATP + H2O = L-glutaminyl-tRNA(Gln) + L-glutamate + ADP + phosphate + H(+)</text>
        <dbReference type="Rhea" id="RHEA:17521"/>
        <dbReference type="Rhea" id="RHEA-COMP:9681"/>
        <dbReference type="Rhea" id="RHEA-COMP:9684"/>
        <dbReference type="ChEBI" id="CHEBI:15377"/>
        <dbReference type="ChEBI" id="CHEBI:15378"/>
        <dbReference type="ChEBI" id="CHEBI:29985"/>
        <dbReference type="ChEBI" id="CHEBI:30616"/>
        <dbReference type="ChEBI" id="CHEBI:43474"/>
        <dbReference type="ChEBI" id="CHEBI:58359"/>
        <dbReference type="ChEBI" id="CHEBI:78520"/>
        <dbReference type="ChEBI" id="CHEBI:78521"/>
        <dbReference type="ChEBI" id="CHEBI:456216"/>
    </reaction>
</comment>
<comment type="subunit">
    <text evidence="2 11">Heterotrimer of A, B and C subunits.</text>
</comment>
<dbReference type="NCBIfam" id="NF004012">
    <property type="entry name" value="PRK05477.1-2"/>
    <property type="match status" value="1"/>
</dbReference>
<comment type="caution">
    <text evidence="13">The sequence shown here is derived from an EMBL/GenBank/DDBJ whole genome shotgun (WGS) entry which is preliminary data.</text>
</comment>
<dbReference type="GO" id="GO:0006412">
    <property type="term" value="P:translation"/>
    <property type="evidence" value="ECO:0007669"/>
    <property type="project" value="UniProtKB-UniRule"/>
</dbReference>
<dbReference type="FunFam" id="1.10.10.410:FF:000001">
    <property type="entry name" value="Aspartyl/glutamyl-tRNA(Asn/Gln) amidotransferase subunit B"/>
    <property type="match status" value="1"/>
</dbReference>
<evidence type="ECO:0000256" key="6">
    <source>
        <dbReference type="ARBA" id="ARBA00022840"/>
    </source>
</evidence>
<keyword evidence="4 11" id="KW-0436">Ligase</keyword>
<dbReference type="InterPro" id="IPR006075">
    <property type="entry name" value="Asn/Gln-tRNA_Trfase_suB/E_cat"/>
</dbReference>
<evidence type="ECO:0000256" key="1">
    <source>
        <dbReference type="ARBA" id="ARBA00005306"/>
    </source>
</evidence>
<evidence type="ECO:0000259" key="12">
    <source>
        <dbReference type="SMART" id="SM00845"/>
    </source>
</evidence>
<dbReference type="InterPro" id="IPR017959">
    <property type="entry name" value="Asn/Gln-tRNA_amidoTrfase_suB/E"/>
</dbReference>
<dbReference type="GO" id="GO:0016740">
    <property type="term" value="F:transferase activity"/>
    <property type="evidence" value="ECO:0007669"/>
    <property type="project" value="UniProtKB-KW"/>
</dbReference>
<keyword evidence="13" id="KW-0808">Transferase</keyword>
<evidence type="ECO:0000256" key="9">
    <source>
        <dbReference type="ARBA" id="ARBA00047380"/>
    </source>
</evidence>
<evidence type="ECO:0000256" key="4">
    <source>
        <dbReference type="ARBA" id="ARBA00022598"/>
    </source>
</evidence>
<dbReference type="SUPFAM" id="SSF55931">
    <property type="entry name" value="Glutamine synthetase/guanido kinase"/>
    <property type="match status" value="1"/>
</dbReference>
<dbReference type="Gene3D" id="1.10.10.410">
    <property type="match status" value="1"/>
</dbReference>
<dbReference type="NCBIfam" id="NF004014">
    <property type="entry name" value="PRK05477.1-4"/>
    <property type="match status" value="1"/>
</dbReference>
<evidence type="ECO:0000256" key="7">
    <source>
        <dbReference type="ARBA" id="ARBA00022917"/>
    </source>
</evidence>
<dbReference type="InterPro" id="IPR004413">
    <property type="entry name" value="GatB"/>
</dbReference>